<feature type="transmembrane region" description="Helical" evidence="6">
    <location>
        <begin position="297"/>
        <end position="320"/>
    </location>
</feature>
<feature type="transmembrane region" description="Helical" evidence="6">
    <location>
        <begin position="260"/>
        <end position="285"/>
    </location>
</feature>
<dbReference type="AlphaFoldDB" id="A0AAE4B542"/>
<accession>A0AAE4B542</accession>
<evidence type="ECO:0000313" key="8">
    <source>
        <dbReference type="Proteomes" id="UP001226762"/>
    </source>
</evidence>
<feature type="transmembrane region" description="Helical" evidence="6">
    <location>
        <begin position="30"/>
        <end position="50"/>
    </location>
</feature>
<keyword evidence="3 6" id="KW-0812">Transmembrane</keyword>
<evidence type="ECO:0000256" key="4">
    <source>
        <dbReference type="ARBA" id="ARBA00022989"/>
    </source>
</evidence>
<evidence type="ECO:0000256" key="5">
    <source>
        <dbReference type="ARBA" id="ARBA00023136"/>
    </source>
</evidence>
<feature type="transmembrane region" description="Helical" evidence="6">
    <location>
        <begin position="126"/>
        <end position="149"/>
    </location>
</feature>
<keyword evidence="5 6" id="KW-0472">Membrane</keyword>
<reference evidence="7" key="2">
    <citation type="submission" date="2023-02" db="EMBL/GenBank/DDBJ databases">
        <title>'Rhodoalgimonas zhirmunskyi' gen. nov., isolated from a red alga.</title>
        <authorList>
            <person name="Nedashkovskaya O.I."/>
            <person name="Otstavnykh N.Y."/>
            <person name="Bystritskaya E.P."/>
            <person name="Balabanova L.A."/>
            <person name="Isaeva M.P."/>
        </authorList>
    </citation>
    <scope>NUCLEOTIDE SEQUENCE</scope>
    <source>
        <strain evidence="7">KCTC 52189</strain>
    </source>
</reference>
<organism evidence="7 8">
    <name type="scientific">Marimonas arenosa</name>
    <dbReference type="NCBI Taxonomy" id="1795305"/>
    <lineage>
        <taxon>Bacteria</taxon>
        <taxon>Pseudomonadati</taxon>
        <taxon>Pseudomonadota</taxon>
        <taxon>Alphaproteobacteria</taxon>
        <taxon>Rhodobacterales</taxon>
        <taxon>Paracoccaceae</taxon>
        <taxon>Marimonas</taxon>
    </lineage>
</organism>
<feature type="transmembrane region" description="Helical" evidence="6">
    <location>
        <begin position="100"/>
        <end position="119"/>
    </location>
</feature>
<dbReference type="Proteomes" id="UP001226762">
    <property type="component" value="Unassembled WGS sequence"/>
</dbReference>
<feature type="transmembrane region" description="Helical" evidence="6">
    <location>
        <begin position="169"/>
        <end position="190"/>
    </location>
</feature>
<dbReference type="GO" id="GO:0015658">
    <property type="term" value="F:branched-chain amino acid transmembrane transporter activity"/>
    <property type="evidence" value="ECO:0007669"/>
    <property type="project" value="InterPro"/>
</dbReference>
<gene>
    <name evidence="7" type="ORF">NO357_02915</name>
</gene>
<comment type="caution">
    <text evidence="7">The sequence shown here is derived from an EMBL/GenBank/DDBJ whole genome shotgun (WGS) entry which is preliminary data.</text>
</comment>
<reference evidence="7" key="1">
    <citation type="submission" date="2022-07" db="EMBL/GenBank/DDBJ databases">
        <authorList>
            <person name="Otstavnykh N."/>
            <person name="Isaeva M."/>
            <person name="Bystritskaya E."/>
        </authorList>
    </citation>
    <scope>NUCLEOTIDE SEQUENCE</scope>
    <source>
        <strain evidence="7">KCTC 52189</strain>
    </source>
</reference>
<dbReference type="Pfam" id="PF02653">
    <property type="entry name" value="BPD_transp_2"/>
    <property type="match status" value="1"/>
</dbReference>
<feature type="transmembrane region" description="Helical" evidence="6">
    <location>
        <begin position="7"/>
        <end position="24"/>
    </location>
</feature>
<sequence>MSREGLINTALVFGLLLVPLWAHFSDEPYIVTLSTRVAILALAGVGLNLALGLGGLVSLGHAMFFGIGGYAAGILASHAQSYTPLFEWPVVIEGTQFMPVIWLVAIVASALVALLTGALSLRTSGVYFIMITLAFGQMFYYFTISWPAYGGEDGLSIYVRDRFPGLNTLVPIQFFGLCFAALMLALVVVARIARSGFGLALNAARQNEARVRAVGIEPYRLRLAAFVISGAITGLAGALYADLNRFVSPAMFSWQTSGEIMVFVILGGVARLFGPVAGAALFIILEEVLGGMSDYWHIWLGLLLLIVVLFARGGLIGLIAGQARRDSAGEGGGHG</sequence>
<evidence type="ECO:0000256" key="2">
    <source>
        <dbReference type="ARBA" id="ARBA00022475"/>
    </source>
</evidence>
<name>A0AAE4B542_9RHOB</name>
<keyword evidence="8" id="KW-1185">Reference proteome</keyword>
<evidence type="ECO:0000256" key="3">
    <source>
        <dbReference type="ARBA" id="ARBA00022692"/>
    </source>
</evidence>
<keyword evidence="2" id="KW-1003">Cell membrane</keyword>
<feature type="transmembrane region" description="Helical" evidence="6">
    <location>
        <begin position="62"/>
        <end position="80"/>
    </location>
</feature>
<evidence type="ECO:0000313" key="7">
    <source>
        <dbReference type="EMBL" id="MDQ2088851.1"/>
    </source>
</evidence>
<comment type="subcellular location">
    <subcellularLocation>
        <location evidence="1">Cell membrane</location>
        <topology evidence="1">Multi-pass membrane protein</topology>
    </subcellularLocation>
</comment>
<keyword evidence="4 6" id="KW-1133">Transmembrane helix</keyword>
<evidence type="ECO:0000256" key="6">
    <source>
        <dbReference type="SAM" id="Phobius"/>
    </source>
</evidence>
<protein>
    <submittedName>
        <fullName evidence="7">Branched-chain amino acid ABC transporter permease</fullName>
    </submittedName>
</protein>
<feature type="transmembrane region" description="Helical" evidence="6">
    <location>
        <begin position="219"/>
        <end position="240"/>
    </location>
</feature>
<dbReference type="EMBL" id="JANHAX010000001">
    <property type="protein sequence ID" value="MDQ2088851.1"/>
    <property type="molecule type" value="Genomic_DNA"/>
</dbReference>
<proteinExistence type="predicted"/>
<dbReference type="CDD" id="cd06581">
    <property type="entry name" value="TM_PBP1_LivM_like"/>
    <property type="match status" value="1"/>
</dbReference>
<dbReference type="RefSeq" id="WP_306734759.1">
    <property type="nucleotide sequence ID" value="NZ_JANHAX010000001.1"/>
</dbReference>
<dbReference type="PANTHER" id="PTHR30482">
    <property type="entry name" value="HIGH-AFFINITY BRANCHED-CHAIN AMINO ACID TRANSPORT SYSTEM PERMEASE"/>
    <property type="match status" value="1"/>
</dbReference>
<dbReference type="GO" id="GO:0005886">
    <property type="term" value="C:plasma membrane"/>
    <property type="evidence" value="ECO:0007669"/>
    <property type="project" value="UniProtKB-SubCell"/>
</dbReference>
<dbReference type="PANTHER" id="PTHR30482:SF17">
    <property type="entry name" value="ABC TRANSPORTER ATP-BINDING PROTEIN"/>
    <property type="match status" value="1"/>
</dbReference>
<dbReference type="InterPro" id="IPR001851">
    <property type="entry name" value="ABC_transp_permease"/>
</dbReference>
<evidence type="ECO:0000256" key="1">
    <source>
        <dbReference type="ARBA" id="ARBA00004651"/>
    </source>
</evidence>
<dbReference type="InterPro" id="IPR043428">
    <property type="entry name" value="LivM-like"/>
</dbReference>